<dbReference type="Proteomes" id="UP000619761">
    <property type="component" value="Unassembled WGS sequence"/>
</dbReference>
<protein>
    <submittedName>
        <fullName evidence="2">tRNA threonylcarbamoyladenosine dehydratase</fullName>
    </submittedName>
</protein>
<dbReference type="InterPro" id="IPR000594">
    <property type="entry name" value="ThiF_NAD_FAD-bd"/>
</dbReference>
<name>A0ABQ3B2Q0_9GAMM</name>
<dbReference type="SUPFAM" id="SSF69572">
    <property type="entry name" value="Activating enzymes of the ubiquitin-like proteins"/>
    <property type="match status" value="1"/>
</dbReference>
<dbReference type="CDD" id="cd00755">
    <property type="entry name" value="YgdL_like"/>
    <property type="match status" value="1"/>
</dbReference>
<dbReference type="NCBIfam" id="NF011696">
    <property type="entry name" value="PRK15116.1"/>
    <property type="match status" value="1"/>
</dbReference>
<dbReference type="PANTHER" id="PTHR43267:SF1">
    <property type="entry name" value="TRNA THREONYLCARBAMOYLADENOSINE DEHYDRATASE"/>
    <property type="match status" value="1"/>
</dbReference>
<accession>A0ABQ3B2Q0</accession>
<dbReference type="PANTHER" id="PTHR43267">
    <property type="entry name" value="TRNA THREONYLCARBAMOYLADENOSINE DEHYDRATASE"/>
    <property type="match status" value="1"/>
</dbReference>
<evidence type="ECO:0000313" key="2">
    <source>
        <dbReference type="EMBL" id="GGY75283.1"/>
    </source>
</evidence>
<dbReference type="EMBL" id="BMYZ01000001">
    <property type="protein sequence ID" value="GGY75283.1"/>
    <property type="molecule type" value="Genomic_DNA"/>
</dbReference>
<feature type="domain" description="THIF-type NAD/FAD binding fold" evidence="1">
    <location>
        <begin position="22"/>
        <end position="168"/>
    </location>
</feature>
<proteinExistence type="predicted"/>
<dbReference type="Gene3D" id="3.40.50.720">
    <property type="entry name" value="NAD(P)-binding Rossmann-like Domain"/>
    <property type="match status" value="1"/>
</dbReference>
<gene>
    <name evidence="2" type="ORF">GCM10011613_20990</name>
</gene>
<dbReference type="Pfam" id="PF00899">
    <property type="entry name" value="ThiF"/>
    <property type="match status" value="1"/>
</dbReference>
<evidence type="ECO:0000259" key="1">
    <source>
        <dbReference type="Pfam" id="PF00899"/>
    </source>
</evidence>
<reference evidence="3" key="1">
    <citation type="journal article" date="2019" name="Int. J. Syst. Evol. Microbiol.">
        <title>The Global Catalogue of Microorganisms (GCM) 10K type strain sequencing project: providing services to taxonomists for standard genome sequencing and annotation.</title>
        <authorList>
            <consortium name="The Broad Institute Genomics Platform"/>
            <consortium name="The Broad Institute Genome Sequencing Center for Infectious Disease"/>
            <person name="Wu L."/>
            <person name="Ma J."/>
        </authorList>
    </citation>
    <scope>NUCLEOTIDE SEQUENCE [LARGE SCALE GENOMIC DNA]</scope>
    <source>
        <strain evidence="3">KCTC 32239</strain>
    </source>
</reference>
<dbReference type="RefSeq" id="WP_189418121.1">
    <property type="nucleotide sequence ID" value="NZ_BMYZ01000001.1"/>
</dbReference>
<keyword evidence="3" id="KW-1185">Reference proteome</keyword>
<dbReference type="InterPro" id="IPR035985">
    <property type="entry name" value="Ubiquitin-activating_enz"/>
</dbReference>
<sequence length="274" mass="30178">MTDETNSLSPDYLQRFGGIGRLYGQDALVALHKAHFAVIGLGGVGTWAAEALARSGVGELTLIELDDVCVTNTNRQSHALKSNIGRSKNQVISDRLKDINPEIIIHSVEDFIDHENMKTLIGKQHHVVIDAMDAAHIKARLVAYCLAIKVRLITVGSSGGKRDPQQVKVTDLGRTESDPMLVKIRTQLYRHFNFSRDKNRKFRVDAVFSTEQMVYPKPDGSVCMDKQFLEAGVKLDCAGGFGSSLMVTGTFGFVAATRAIERYLERTLNSSSPN</sequence>
<comment type="caution">
    <text evidence="2">The sequence shown here is derived from an EMBL/GenBank/DDBJ whole genome shotgun (WGS) entry which is preliminary data.</text>
</comment>
<evidence type="ECO:0000313" key="3">
    <source>
        <dbReference type="Proteomes" id="UP000619761"/>
    </source>
</evidence>
<dbReference type="InterPro" id="IPR045886">
    <property type="entry name" value="ThiF/MoeB/HesA"/>
</dbReference>
<organism evidence="2 3">
    <name type="scientific">Cellvibrio zantedeschiae</name>
    <dbReference type="NCBI Taxonomy" id="1237077"/>
    <lineage>
        <taxon>Bacteria</taxon>
        <taxon>Pseudomonadati</taxon>
        <taxon>Pseudomonadota</taxon>
        <taxon>Gammaproteobacteria</taxon>
        <taxon>Cellvibrionales</taxon>
        <taxon>Cellvibrionaceae</taxon>
        <taxon>Cellvibrio</taxon>
    </lineage>
</organism>